<dbReference type="SUPFAM" id="SSF48179">
    <property type="entry name" value="6-phosphogluconate dehydrogenase C-terminal domain-like"/>
    <property type="match status" value="1"/>
</dbReference>
<feature type="domain" description="3-hydroxyacyl-CoA dehydrogenase C-terminal" evidence="4">
    <location>
        <begin position="189"/>
        <end position="285"/>
    </location>
</feature>
<keyword evidence="7" id="KW-1185">Reference proteome</keyword>
<dbReference type="Pfam" id="PF00725">
    <property type="entry name" value="3HCDH"/>
    <property type="match status" value="1"/>
</dbReference>
<accession>A0A3E1P5P7</accession>
<dbReference type="OrthoDB" id="9771883at2"/>
<evidence type="ECO:0000256" key="1">
    <source>
        <dbReference type="ARBA" id="ARBA00023002"/>
    </source>
</evidence>
<evidence type="ECO:0000256" key="3">
    <source>
        <dbReference type="PIRSR" id="PIRSR000105-2"/>
    </source>
</evidence>
<gene>
    <name evidence="6" type="ORF">DXN04_09060</name>
</gene>
<organism evidence="6 7">
    <name type="scientific">Chitinophaga silvisoli</name>
    <dbReference type="NCBI Taxonomy" id="2291814"/>
    <lineage>
        <taxon>Bacteria</taxon>
        <taxon>Pseudomonadati</taxon>
        <taxon>Bacteroidota</taxon>
        <taxon>Chitinophagia</taxon>
        <taxon>Chitinophagales</taxon>
        <taxon>Chitinophagaceae</taxon>
        <taxon>Chitinophaga</taxon>
    </lineage>
</organism>
<dbReference type="Proteomes" id="UP000261174">
    <property type="component" value="Unassembled WGS sequence"/>
</dbReference>
<dbReference type="InterPro" id="IPR006108">
    <property type="entry name" value="3HC_DH_C"/>
</dbReference>
<keyword evidence="1" id="KW-0560">Oxidoreductase</keyword>
<feature type="site" description="Important for catalytic activity" evidence="2">
    <location>
        <position position="143"/>
    </location>
</feature>
<feature type="domain" description="3-hydroxyacyl-CoA dehydrogenase NAD binding" evidence="5">
    <location>
        <begin position="9"/>
        <end position="187"/>
    </location>
</feature>
<dbReference type="Gene3D" id="3.40.50.720">
    <property type="entry name" value="NAD(P)-binding Rossmann-like Domain"/>
    <property type="match status" value="1"/>
</dbReference>
<feature type="binding site" evidence="3">
    <location>
        <position position="95"/>
    </location>
    <ligand>
        <name>NAD(+)</name>
        <dbReference type="ChEBI" id="CHEBI:57540"/>
    </ligand>
</feature>
<feature type="binding site" evidence="3">
    <location>
        <position position="146"/>
    </location>
    <ligand>
        <name>NAD(+)</name>
        <dbReference type="ChEBI" id="CHEBI:57540"/>
    </ligand>
</feature>
<comment type="caution">
    <text evidence="6">The sequence shown here is derived from an EMBL/GenBank/DDBJ whole genome shotgun (WGS) entry which is preliminary data.</text>
</comment>
<dbReference type="GO" id="GO:0070403">
    <property type="term" value="F:NAD+ binding"/>
    <property type="evidence" value="ECO:0007669"/>
    <property type="project" value="InterPro"/>
</dbReference>
<dbReference type="AlphaFoldDB" id="A0A3E1P5P7"/>
<evidence type="ECO:0000313" key="6">
    <source>
        <dbReference type="EMBL" id="RFM35523.1"/>
    </source>
</evidence>
<evidence type="ECO:0000259" key="4">
    <source>
        <dbReference type="Pfam" id="PF00725"/>
    </source>
</evidence>
<dbReference type="InterPro" id="IPR022694">
    <property type="entry name" value="3-OHacyl-CoA_DH"/>
</dbReference>
<dbReference type="InterPro" id="IPR013328">
    <property type="entry name" value="6PGD_dom2"/>
</dbReference>
<dbReference type="PANTHER" id="PTHR48075">
    <property type="entry name" value="3-HYDROXYACYL-COA DEHYDROGENASE FAMILY PROTEIN"/>
    <property type="match status" value="1"/>
</dbReference>
<evidence type="ECO:0000259" key="5">
    <source>
        <dbReference type="Pfam" id="PF02737"/>
    </source>
</evidence>
<feature type="binding site" evidence="3">
    <location>
        <position position="122"/>
    </location>
    <ligand>
        <name>NAD(+)</name>
        <dbReference type="ChEBI" id="CHEBI:57540"/>
    </ligand>
</feature>
<feature type="binding site" evidence="3">
    <location>
        <position position="100"/>
    </location>
    <ligand>
        <name>NAD(+)</name>
        <dbReference type="ChEBI" id="CHEBI:57540"/>
    </ligand>
</feature>
<dbReference type="PIRSF" id="PIRSF000105">
    <property type="entry name" value="HCDH"/>
    <property type="match status" value="1"/>
</dbReference>
<dbReference type="EMBL" id="QTJV01000002">
    <property type="protein sequence ID" value="RFM35523.1"/>
    <property type="molecule type" value="Genomic_DNA"/>
</dbReference>
<dbReference type="InterPro" id="IPR008927">
    <property type="entry name" value="6-PGluconate_DH-like_C_sf"/>
</dbReference>
<feature type="binding site" evidence="3">
    <location>
        <position position="37"/>
    </location>
    <ligand>
        <name>NAD(+)</name>
        <dbReference type="ChEBI" id="CHEBI:57540"/>
    </ligand>
</feature>
<proteinExistence type="predicted"/>
<dbReference type="Pfam" id="PF02737">
    <property type="entry name" value="3HCDH_N"/>
    <property type="match status" value="1"/>
</dbReference>
<name>A0A3E1P5P7_9BACT</name>
<dbReference type="InterPro" id="IPR006176">
    <property type="entry name" value="3-OHacyl-CoA_DH_NAD-bd"/>
</dbReference>
<keyword evidence="3" id="KW-0520">NAD</keyword>
<dbReference type="PANTHER" id="PTHR48075:SF5">
    <property type="entry name" value="3-HYDROXYBUTYRYL-COA DEHYDROGENASE"/>
    <property type="match status" value="1"/>
</dbReference>
<dbReference type="Gene3D" id="1.10.1040.10">
    <property type="entry name" value="N-(1-d-carboxylethyl)-l-norvaline Dehydrogenase, domain 2"/>
    <property type="match status" value="1"/>
</dbReference>
<protein>
    <submittedName>
        <fullName evidence="6">3-hydroxybutyryl-CoA dehydrogenase</fullName>
    </submittedName>
</protein>
<evidence type="ECO:0000256" key="2">
    <source>
        <dbReference type="PIRSR" id="PIRSR000105-1"/>
    </source>
</evidence>
<evidence type="ECO:0000313" key="7">
    <source>
        <dbReference type="Proteomes" id="UP000261174"/>
    </source>
</evidence>
<dbReference type="InterPro" id="IPR036291">
    <property type="entry name" value="NAD(P)-bd_dom_sf"/>
</dbReference>
<dbReference type="GO" id="GO:0008691">
    <property type="term" value="F:3-hydroxybutyryl-CoA dehydrogenase activity"/>
    <property type="evidence" value="ECO:0007669"/>
    <property type="project" value="TreeGrafter"/>
</dbReference>
<reference evidence="6 7" key="1">
    <citation type="submission" date="2018-08" db="EMBL/GenBank/DDBJ databases">
        <title>Chitinophaga sp. K20C18050901, a novel bacterium isolated from forest soil.</title>
        <authorList>
            <person name="Wang C."/>
        </authorList>
    </citation>
    <scope>NUCLEOTIDE SEQUENCE [LARGE SCALE GENOMIC DNA]</scope>
    <source>
        <strain evidence="6 7">K20C18050901</strain>
    </source>
</reference>
<feature type="binding site" evidence="3">
    <location>
        <position position="277"/>
    </location>
    <ligand>
        <name>NAD(+)</name>
        <dbReference type="ChEBI" id="CHEBI:57540"/>
    </ligand>
</feature>
<dbReference type="GO" id="GO:0006635">
    <property type="term" value="P:fatty acid beta-oxidation"/>
    <property type="evidence" value="ECO:0007669"/>
    <property type="project" value="TreeGrafter"/>
</dbReference>
<dbReference type="SUPFAM" id="SSF51735">
    <property type="entry name" value="NAD(P)-binding Rossmann-fold domains"/>
    <property type="match status" value="1"/>
</dbReference>
<sequence length="286" mass="30662">MINLEQMQTIAVCGAGTMGAGIAQVAAASGFNTVLFDVQAAMLEKARQQISSQLSALEQKGKLREGMAAQIMQRLHFTAHTGDVKADVVIEAIVEKIDIKTALFRELAAVNSENTIFASNTSSLSISSIAAAVPHPDRVAGMHFFNPAPVMKLVEVVSGEKTADSVVQLLHALAAKMGKTSVHVRDTPGFIVNRVARHYYLEAMQVATEGIASYKTIDRLLESAGFRMGPFTLMDLIGNDVNLAVTQSLYDAFAKAPRFTPSPLQVACVQAGDLGKKTGKGFYNYL</sequence>
<feature type="binding site" evidence="3">
    <location>
        <begin position="14"/>
        <end position="19"/>
    </location>
    <ligand>
        <name>NAD(+)</name>
        <dbReference type="ChEBI" id="CHEBI:57540"/>
    </ligand>
</feature>
<dbReference type="FunFam" id="3.40.50.720:FF:000009">
    <property type="entry name" value="Fatty oxidation complex, alpha subunit"/>
    <property type="match status" value="1"/>
</dbReference>